<sequence>MESLAELKEGRGLIIQRMISQGMSWKKTFDNSLAGRSNCLRGEDQKASPSNGVSGVISAGLAMLSSAHKKFEFVFMT</sequence>
<organism evidence="1 2">
    <name type="scientific">Prunus yedoensis var. nudiflora</name>
    <dbReference type="NCBI Taxonomy" id="2094558"/>
    <lineage>
        <taxon>Eukaryota</taxon>
        <taxon>Viridiplantae</taxon>
        <taxon>Streptophyta</taxon>
        <taxon>Embryophyta</taxon>
        <taxon>Tracheophyta</taxon>
        <taxon>Spermatophyta</taxon>
        <taxon>Magnoliopsida</taxon>
        <taxon>eudicotyledons</taxon>
        <taxon>Gunneridae</taxon>
        <taxon>Pentapetalae</taxon>
        <taxon>rosids</taxon>
        <taxon>fabids</taxon>
        <taxon>Rosales</taxon>
        <taxon>Rosaceae</taxon>
        <taxon>Amygdaloideae</taxon>
        <taxon>Amygdaleae</taxon>
        <taxon>Prunus</taxon>
    </lineage>
</organism>
<keyword evidence="2" id="KW-1185">Reference proteome</keyword>
<dbReference type="EMBL" id="PJQY01001577">
    <property type="protein sequence ID" value="PQQ01339.1"/>
    <property type="molecule type" value="Genomic_DNA"/>
</dbReference>
<evidence type="ECO:0000313" key="1">
    <source>
        <dbReference type="EMBL" id="PQQ01339.1"/>
    </source>
</evidence>
<proteinExistence type="predicted"/>
<comment type="caution">
    <text evidence="1">The sequence shown here is derived from an EMBL/GenBank/DDBJ whole genome shotgun (WGS) entry which is preliminary data.</text>
</comment>
<evidence type="ECO:0000313" key="2">
    <source>
        <dbReference type="Proteomes" id="UP000250321"/>
    </source>
</evidence>
<reference evidence="1 2" key="1">
    <citation type="submission" date="2018-02" db="EMBL/GenBank/DDBJ databases">
        <title>Draft genome of wild Prunus yedoensis var. nudiflora.</title>
        <authorList>
            <person name="Baek S."/>
            <person name="Kim J.-H."/>
            <person name="Choi K."/>
            <person name="Kim G.-B."/>
            <person name="Cho A."/>
            <person name="Jang H."/>
            <person name="Shin C.-H."/>
            <person name="Yu H.-J."/>
            <person name="Mun J.-H."/>
        </authorList>
    </citation>
    <scope>NUCLEOTIDE SEQUENCE [LARGE SCALE GENOMIC DNA]</scope>
    <source>
        <strain evidence="2">cv. Jeju island</strain>
        <tissue evidence="1">Leaf</tissue>
    </source>
</reference>
<dbReference type="Proteomes" id="UP000250321">
    <property type="component" value="Unassembled WGS sequence"/>
</dbReference>
<dbReference type="AlphaFoldDB" id="A0A314Y925"/>
<protein>
    <submittedName>
        <fullName evidence="1">Uncharacterized protein</fullName>
    </submittedName>
</protein>
<accession>A0A314Y925</accession>
<name>A0A314Y925_PRUYE</name>
<gene>
    <name evidence="1" type="ORF">Pyn_17649</name>
</gene>